<dbReference type="EMBL" id="CP031388">
    <property type="protein sequence ID" value="QPH04977.1"/>
    <property type="molecule type" value="Genomic_DNA"/>
</dbReference>
<dbReference type="OrthoDB" id="414322at2759"/>
<reference evidence="2 3" key="1">
    <citation type="journal article" date="2018" name="PLoS Genet.">
        <title>Repeat elements organise 3D genome structure and mediate transcription in the filamentous fungus Epichloe festucae.</title>
        <authorList>
            <person name="Winter D.J."/>
            <person name="Ganley A.R.D."/>
            <person name="Young C.A."/>
            <person name="Liachko I."/>
            <person name="Schardl C.L."/>
            <person name="Dupont P.Y."/>
            <person name="Berry D."/>
            <person name="Ram A."/>
            <person name="Scott B."/>
            <person name="Cox M.P."/>
        </authorList>
    </citation>
    <scope>NUCLEOTIDE SEQUENCE [LARGE SCALE GENOMIC DNA]</scope>
    <source>
        <strain evidence="2 3">Fl1</strain>
    </source>
</reference>
<dbReference type="Proteomes" id="UP000594364">
    <property type="component" value="Chromosome 4"/>
</dbReference>
<sequence>MSDEDLIADLLTLVITTSPTLSAPSTELLSTVLKSFRAHCPPLLKCRVIVVFDGFEQITTQLRLKKGYVTQRSAENYVVYSEKTKNLFLKEYLPSTLGDAKLTKASGEAEYGSPCSKTVIPVPFSITCTEDGGRVTFIEATDKRLGFGLAVRTALRMVRTPYTWVHQHDWALIYDIPIRSLIDVMQASESDKKKPIKYICLPSGRRASYAVSDHVMRFPELRKLAVALTGDFLAAGEPPVVVPLTPMFFWHDKPHIASTAHYLQRVFPSGLAMMRGAFIEDTVGQKARDQMKEGQWPKWATWLFNPGNGKQPCLKHLHGRTWRGGEEEERVKEAHRARNTAAMRQVADTSKRETNDNADDTKVAGANTDIDTQVDVSRQKC</sequence>
<feature type="compositionally biased region" description="Basic and acidic residues" evidence="1">
    <location>
        <begin position="349"/>
        <end position="362"/>
    </location>
</feature>
<evidence type="ECO:0000313" key="3">
    <source>
        <dbReference type="Proteomes" id="UP000594364"/>
    </source>
</evidence>
<feature type="compositionally biased region" description="Polar residues" evidence="1">
    <location>
        <begin position="369"/>
        <end position="381"/>
    </location>
</feature>
<name>A0A7S9KUI7_EPIFF</name>
<evidence type="ECO:0000313" key="2">
    <source>
        <dbReference type="EMBL" id="QPH04977.1"/>
    </source>
</evidence>
<dbReference type="AlphaFoldDB" id="A0A7S9KUI7"/>
<gene>
    <name evidence="2" type="ORF">C2857_002393</name>
</gene>
<protein>
    <submittedName>
        <fullName evidence="2">Uncharacterized protein</fullName>
    </submittedName>
</protein>
<keyword evidence="3" id="KW-1185">Reference proteome</keyword>
<organism evidence="2 3">
    <name type="scientific">Epichloe festucae (strain Fl1)</name>
    <dbReference type="NCBI Taxonomy" id="877507"/>
    <lineage>
        <taxon>Eukaryota</taxon>
        <taxon>Fungi</taxon>
        <taxon>Dikarya</taxon>
        <taxon>Ascomycota</taxon>
        <taxon>Pezizomycotina</taxon>
        <taxon>Sordariomycetes</taxon>
        <taxon>Hypocreomycetidae</taxon>
        <taxon>Hypocreales</taxon>
        <taxon>Clavicipitaceae</taxon>
        <taxon>Epichloe</taxon>
    </lineage>
</organism>
<evidence type="ECO:0000256" key="1">
    <source>
        <dbReference type="SAM" id="MobiDB-lite"/>
    </source>
</evidence>
<accession>A0A7S9KUI7</accession>
<proteinExistence type="predicted"/>
<feature type="region of interest" description="Disordered" evidence="1">
    <location>
        <begin position="334"/>
        <end position="381"/>
    </location>
</feature>